<dbReference type="PANTHER" id="PTHR43163">
    <property type="entry name" value="DIPEPTIDE TRANSPORT SYSTEM PERMEASE PROTEIN DPPB-RELATED"/>
    <property type="match status" value="1"/>
</dbReference>
<evidence type="ECO:0000259" key="4">
    <source>
        <dbReference type="Pfam" id="PF19300"/>
    </source>
</evidence>
<dbReference type="GO" id="GO:0005886">
    <property type="term" value="C:plasma membrane"/>
    <property type="evidence" value="ECO:0007669"/>
    <property type="project" value="UniProtKB-SubCell"/>
</dbReference>
<protein>
    <submittedName>
        <fullName evidence="5">Nickel transport system permease protein nikB</fullName>
    </submittedName>
</protein>
<reference evidence="5 6" key="1">
    <citation type="submission" date="2015-09" db="EMBL/GenBank/DDBJ databases">
        <authorList>
            <consortium name="Pathogen Informatics"/>
        </authorList>
    </citation>
    <scope>NUCLEOTIDE SEQUENCE [LARGE SCALE GENOMIC DNA]</scope>
    <source>
        <strain evidence="5 6">2789STDY5608866</strain>
    </source>
</reference>
<name>A0A174AX04_9FIRM</name>
<dbReference type="Pfam" id="PF19300">
    <property type="entry name" value="BPD_transp_1_N"/>
    <property type="match status" value="1"/>
</dbReference>
<gene>
    <name evidence="5" type="primary">nikB</name>
    <name evidence="5" type="ORF">ERS852423_01830</name>
</gene>
<keyword evidence="2" id="KW-0813">Transport</keyword>
<dbReference type="Proteomes" id="UP000095439">
    <property type="component" value="Unassembled WGS sequence"/>
</dbReference>
<keyword evidence="3" id="KW-0472">Membrane</keyword>
<evidence type="ECO:0000313" key="5">
    <source>
        <dbReference type="EMBL" id="CUN92984.1"/>
    </source>
</evidence>
<dbReference type="EMBL" id="CYYY01000007">
    <property type="protein sequence ID" value="CUN92984.1"/>
    <property type="molecule type" value="Genomic_DNA"/>
</dbReference>
<comment type="subcellular location">
    <subcellularLocation>
        <location evidence="1">Cell membrane</location>
        <topology evidence="1">Multi-pass membrane protein</topology>
    </subcellularLocation>
</comment>
<proteinExistence type="predicted"/>
<evidence type="ECO:0000256" key="3">
    <source>
        <dbReference type="ARBA" id="ARBA00022475"/>
    </source>
</evidence>
<dbReference type="AlphaFoldDB" id="A0A174AX04"/>
<dbReference type="InterPro" id="IPR045621">
    <property type="entry name" value="BPD_transp_1_N"/>
</dbReference>
<dbReference type="RefSeq" id="WP_055181693.1">
    <property type="nucleotide sequence ID" value="NZ_CABIWY010000007.1"/>
</dbReference>
<feature type="domain" description="ABC transporter type 1 GsiC-like N-terminal" evidence="4">
    <location>
        <begin position="5"/>
        <end position="80"/>
    </location>
</feature>
<dbReference type="GO" id="GO:0071916">
    <property type="term" value="F:dipeptide transmembrane transporter activity"/>
    <property type="evidence" value="ECO:0007669"/>
    <property type="project" value="TreeGrafter"/>
</dbReference>
<keyword evidence="3" id="KW-1003">Cell membrane</keyword>
<dbReference type="PANTHER" id="PTHR43163:SF6">
    <property type="entry name" value="DIPEPTIDE TRANSPORT SYSTEM PERMEASE PROTEIN DPPB-RELATED"/>
    <property type="match status" value="1"/>
</dbReference>
<evidence type="ECO:0000256" key="1">
    <source>
        <dbReference type="ARBA" id="ARBA00004651"/>
    </source>
</evidence>
<accession>A0A174AX04</accession>
<organism evidence="5 6">
    <name type="scientific">Dorea longicatena</name>
    <dbReference type="NCBI Taxonomy" id="88431"/>
    <lineage>
        <taxon>Bacteria</taxon>
        <taxon>Bacillati</taxon>
        <taxon>Bacillota</taxon>
        <taxon>Clostridia</taxon>
        <taxon>Lachnospirales</taxon>
        <taxon>Lachnospiraceae</taxon>
        <taxon>Dorea</taxon>
    </lineage>
</organism>
<evidence type="ECO:0000313" key="6">
    <source>
        <dbReference type="Proteomes" id="UP000095439"/>
    </source>
</evidence>
<evidence type="ECO:0000256" key="2">
    <source>
        <dbReference type="ARBA" id="ARBA00022448"/>
    </source>
</evidence>
<sequence length="105" mass="12318">MKRDMRKYILRKLVELIFTLLFVTLLSFLLMRLSSVDPATAYAKRMIGNPTAEQIEKIRIQLGFDKPLLVQYGRWVWDLLHFDLGVSLANGHDVWTDIESVKYFV</sequence>